<evidence type="ECO:0000313" key="1">
    <source>
        <dbReference type="Proteomes" id="UP000095286"/>
    </source>
</evidence>
<dbReference type="Proteomes" id="UP000095286">
    <property type="component" value="Unplaced"/>
</dbReference>
<name>A0AC35TX76_9BILA</name>
<protein>
    <submittedName>
        <fullName evidence="2">Uncharacterized protein</fullName>
    </submittedName>
</protein>
<sequence>MIGLMNVPCESPAEYYAAPRKSSSIAISTNTPTISSHSIHTNTTQLNLHTKSLSQELPLFEEKKESNKVRYLKDGRRVLNGQSLKIQTGPKLWEQLLMRSLVHKMEDEIQSPVDQINSLQNEFDSMNLLNKDRQMSQSTFSLVSDDRIVSACRTCNPVKRFKLCKRQLSKSAHSLNSPDNI</sequence>
<dbReference type="WBParaSite" id="RSKR_0000530500.1">
    <property type="protein sequence ID" value="RSKR_0000530500.1"/>
    <property type="gene ID" value="RSKR_0000530500"/>
</dbReference>
<accession>A0AC35TX76</accession>
<proteinExistence type="predicted"/>
<organism evidence="1 2">
    <name type="scientific">Rhabditophanes sp. KR3021</name>
    <dbReference type="NCBI Taxonomy" id="114890"/>
    <lineage>
        <taxon>Eukaryota</taxon>
        <taxon>Metazoa</taxon>
        <taxon>Ecdysozoa</taxon>
        <taxon>Nematoda</taxon>
        <taxon>Chromadorea</taxon>
        <taxon>Rhabditida</taxon>
        <taxon>Tylenchina</taxon>
        <taxon>Panagrolaimomorpha</taxon>
        <taxon>Strongyloidoidea</taxon>
        <taxon>Alloionematidae</taxon>
        <taxon>Rhabditophanes</taxon>
    </lineage>
</organism>
<evidence type="ECO:0000313" key="2">
    <source>
        <dbReference type="WBParaSite" id="RSKR_0000530500.1"/>
    </source>
</evidence>
<reference evidence="2" key="1">
    <citation type="submission" date="2016-11" db="UniProtKB">
        <authorList>
            <consortium name="WormBaseParasite"/>
        </authorList>
    </citation>
    <scope>IDENTIFICATION</scope>
    <source>
        <strain evidence="2">KR3021</strain>
    </source>
</reference>